<accession>A0A9N9BRK3</accession>
<dbReference type="AlphaFoldDB" id="A0A9N9BRK3"/>
<name>A0A9N9BRK3_9GLOM</name>
<proteinExistence type="predicted"/>
<gene>
    <name evidence="1" type="ORF">POCULU_LOCUS6224</name>
</gene>
<evidence type="ECO:0000313" key="2">
    <source>
        <dbReference type="Proteomes" id="UP000789572"/>
    </source>
</evidence>
<organism evidence="1 2">
    <name type="scientific">Paraglomus occultum</name>
    <dbReference type="NCBI Taxonomy" id="144539"/>
    <lineage>
        <taxon>Eukaryota</taxon>
        <taxon>Fungi</taxon>
        <taxon>Fungi incertae sedis</taxon>
        <taxon>Mucoromycota</taxon>
        <taxon>Glomeromycotina</taxon>
        <taxon>Glomeromycetes</taxon>
        <taxon>Paraglomerales</taxon>
        <taxon>Paraglomeraceae</taxon>
        <taxon>Paraglomus</taxon>
    </lineage>
</organism>
<protein>
    <submittedName>
        <fullName evidence="1">7259_t:CDS:1</fullName>
    </submittedName>
</protein>
<sequence>MSAGIGGEEEPKVHEVYEYEVQIVQRLLLNGEDIIDKMEEEGTRSWQIWE</sequence>
<evidence type="ECO:0000313" key="1">
    <source>
        <dbReference type="EMBL" id="CAG8575700.1"/>
    </source>
</evidence>
<comment type="caution">
    <text evidence="1">The sequence shown here is derived from an EMBL/GenBank/DDBJ whole genome shotgun (WGS) entry which is preliminary data.</text>
</comment>
<dbReference type="EMBL" id="CAJVPJ010001106">
    <property type="protein sequence ID" value="CAG8575700.1"/>
    <property type="molecule type" value="Genomic_DNA"/>
</dbReference>
<reference evidence="1" key="1">
    <citation type="submission" date="2021-06" db="EMBL/GenBank/DDBJ databases">
        <authorList>
            <person name="Kallberg Y."/>
            <person name="Tangrot J."/>
            <person name="Rosling A."/>
        </authorList>
    </citation>
    <scope>NUCLEOTIDE SEQUENCE</scope>
    <source>
        <strain evidence="1">IA702</strain>
    </source>
</reference>
<feature type="non-terminal residue" evidence="1">
    <location>
        <position position="1"/>
    </location>
</feature>
<keyword evidence="2" id="KW-1185">Reference proteome</keyword>
<dbReference type="Proteomes" id="UP000789572">
    <property type="component" value="Unassembled WGS sequence"/>
</dbReference>